<sequence>MEQDAEQSILVAETAYKTIHCLIASSQLGAAIILISEWINTPRGTCPTCRDIFLFIPEPSEEESSDGGEYIPGSDLTDDFMDEDYWSDEEDWIESEADLFEGHSQDESNSSWNSHIDETSAPAHGQLICIDEPSDIVPSNVLPDLTLPHSLMDELVQLKAAIDSIQPDDLLVKKEQVNDLLNMSLSRTKEMKRILDTQECPPSHLQSIVKSLEEIDVRMQSILTMTLSNRD</sequence>
<reference evidence="1" key="1">
    <citation type="submission" date="2021-10" db="EMBL/GenBank/DDBJ databases">
        <title>De novo Genome Assembly of Clathrus columnatus (Basidiomycota, Fungi) Using Illumina and Nanopore Sequence Data.</title>
        <authorList>
            <person name="Ogiso-Tanaka E."/>
            <person name="Itagaki H."/>
            <person name="Hosoya T."/>
            <person name="Hosaka K."/>
        </authorList>
    </citation>
    <scope>NUCLEOTIDE SEQUENCE</scope>
    <source>
        <strain evidence="1">MO-923</strain>
    </source>
</reference>
<organism evidence="1 2">
    <name type="scientific">Clathrus columnatus</name>
    <dbReference type="NCBI Taxonomy" id="1419009"/>
    <lineage>
        <taxon>Eukaryota</taxon>
        <taxon>Fungi</taxon>
        <taxon>Dikarya</taxon>
        <taxon>Basidiomycota</taxon>
        <taxon>Agaricomycotina</taxon>
        <taxon>Agaricomycetes</taxon>
        <taxon>Phallomycetidae</taxon>
        <taxon>Phallales</taxon>
        <taxon>Clathraceae</taxon>
        <taxon>Clathrus</taxon>
    </lineage>
</organism>
<keyword evidence="2" id="KW-1185">Reference proteome</keyword>
<accession>A0AAV5A275</accession>
<comment type="caution">
    <text evidence="1">The sequence shown here is derived from an EMBL/GenBank/DDBJ whole genome shotgun (WGS) entry which is preliminary data.</text>
</comment>
<gene>
    <name evidence="1" type="ORF">Clacol_001796</name>
</gene>
<evidence type="ECO:0000313" key="1">
    <source>
        <dbReference type="EMBL" id="GJJ07593.1"/>
    </source>
</evidence>
<dbReference type="Proteomes" id="UP001050691">
    <property type="component" value="Unassembled WGS sequence"/>
</dbReference>
<dbReference type="AlphaFoldDB" id="A0AAV5A275"/>
<dbReference type="EMBL" id="BPWL01000002">
    <property type="protein sequence ID" value="GJJ07593.1"/>
    <property type="molecule type" value="Genomic_DNA"/>
</dbReference>
<proteinExistence type="predicted"/>
<protein>
    <submittedName>
        <fullName evidence="1">Uncharacterized protein</fullName>
    </submittedName>
</protein>
<evidence type="ECO:0000313" key="2">
    <source>
        <dbReference type="Proteomes" id="UP001050691"/>
    </source>
</evidence>
<name>A0AAV5A275_9AGAM</name>